<accession>A0ABT1EGN7</accession>
<dbReference type="SUPFAM" id="SSF55874">
    <property type="entry name" value="ATPase domain of HSP90 chaperone/DNA topoisomerase II/histidine kinase"/>
    <property type="match status" value="1"/>
</dbReference>
<reference evidence="7 8" key="1">
    <citation type="journal article" date="2022" name="Genome Biol. Evol.">
        <title>Host diet, physiology and behaviors set the stage for Lachnospiraceae cladogenesis.</title>
        <authorList>
            <person name="Vera-Ponce De Leon A."/>
            <person name="Schneider M."/>
            <person name="Jahnes B.C."/>
            <person name="Sadowski V."/>
            <person name="Camuy-Velez L.A."/>
            <person name="Duan J."/>
            <person name="Sabree Z.L."/>
        </authorList>
    </citation>
    <scope>NUCLEOTIDE SEQUENCE [LARGE SCALE GENOMIC DNA]</scope>
    <source>
        <strain evidence="7 8">PAL227</strain>
    </source>
</reference>
<dbReference type="PANTHER" id="PTHR43547">
    <property type="entry name" value="TWO-COMPONENT HISTIDINE KINASE"/>
    <property type="match status" value="1"/>
</dbReference>
<dbReference type="InterPro" id="IPR005467">
    <property type="entry name" value="His_kinase_dom"/>
</dbReference>
<evidence type="ECO:0000256" key="1">
    <source>
        <dbReference type="ARBA" id="ARBA00000085"/>
    </source>
</evidence>
<dbReference type="SMART" id="SM00387">
    <property type="entry name" value="HATPase_c"/>
    <property type="match status" value="1"/>
</dbReference>
<protein>
    <recommendedName>
        <fullName evidence="2">histidine kinase</fullName>
        <ecNumber evidence="2">2.7.13.3</ecNumber>
    </recommendedName>
</protein>
<keyword evidence="4 7" id="KW-0418">Kinase</keyword>
<dbReference type="InterPro" id="IPR036890">
    <property type="entry name" value="HATPase_C_sf"/>
</dbReference>
<evidence type="ECO:0000259" key="6">
    <source>
        <dbReference type="PROSITE" id="PS50109"/>
    </source>
</evidence>
<dbReference type="CDD" id="cd00082">
    <property type="entry name" value="HisKA"/>
    <property type="match status" value="1"/>
</dbReference>
<evidence type="ECO:0000256" key="5">
    <source>
        <dbReference type="ARBA" id="ARBA00023012"/>
    </source>
</evidence>
<feature type="domain" description="Histidine kinase" evidence="6">
    <location>
        <begin position="18"/>
        <end position="227"/>
    </location>
</feature>
<evidence type="ECO:0000256" key="2">
    <source>
        <dbReference type="ARBA" id="ARBA00012438"/>
    </source>
</evidence>
<evidence type="ECO:0000256" key="3">
    <source>
        <dbReference type="ARBA" id="ARBA00022553"/>
    </source>
</evidence>
<gene>
    <name evidence="7" type="ORF">NK118_06365</name>
</gene>
<dbReference type="RefSeq" id="WP_262068750.1">
    <property type="nucleotide sequence ID" value="NZ_JAMXOC010000007.1"/>
</dbReference>
<dbReference type="InterPro" id="IPR004358">
    <property type="entry name" value="Sig_transdc_His_kin-like_C"/>
</dbReference>
<keyword evidence="3" id="KW-0597">Phosphoprotein</keyword>
<dbReference type="Gene3D" id="3.30.565.10">
    <property type="entry name" value="Histidine kinase-like ATPase, C-terminal domain"/>
    <property type="match status" value="1"/>
</dbReference>
<keyword evidence="8" id="KW-1185">Reference proteome</keyword>
<dbReference type="EMBL" id="JAMZFV010000007">
    <property type="protein sequence ID" value="MCP1109869.1"/>
    <property type="molecule type" value="Genomic_DNA"/>
</dbReference>
<keyword evidence="4 7" id="KW-0808">Transferase</keyword>
<dbReference type="InterPro" id="IPR003594">
    <property type="entry name" value="HATPase_dom"/>
</dbReference>
<comment type="catalytic activity">
    <reaction evidence="1">
        <text>ATP + protein L-histidine = ADP + protein N-phospho-L-histidine.</text>
        <dbReference type="EC" id="2.7.13.3"/>
    </reaction>
</comment>
<evidence type="ECO:0000256" key="4">
    <source>
        <dbReference type="ARBA" id="ARBA00022777"/>
    </source>
</evidence>
<organism evidence="7 8">
    <name type="scientific">Ohessyouella blattaphilus</name>
    <dbReference type="NCBI Taxonomy" id="2949333"/>
    <lineage>
        <taxon>Bacteria</taxon>
        <taxon>Bacillati</taxon>
        <taxon>Bacillota</taxon>
        <taxon>Clostridia</taxon>
        <taxon>Lachnospirales</taxon>
        <taxon>Lachnospiraceae</taxon>
        <taxon>Ohessyouella</taxon>
    </lineage>
</organism>
<sequence>MGENNSNGKKQWIRVLSNLSHELRTPLTIVSNYAQLAKEHARRKGKADDYTIDKMRLITSEVERMAMMVDQALDIERIREGKMCYQKVDISLNELIGNIIEVCYPVLNKNRNRLQVNLCKEPLPVSADEQRIRQVLINLINNALSHTRNGEITIGTYSQQNEAVITVQDTGIGMEEWQLETIFDYDGENGYGLYISQAIITDHNGRITANSQPGSGSVFLVYLPITSDIKNETEVK</sequence>
<dbReference type="GO" id="GO:0016301">
    <property type="term" value="F:kinase activity"/>
    <property type="evidence" value="ECO:0007669"/>
    <property type="project" value="UniProtKB-KW"/>
</dbReference>
<proteinExistence type="predicted"/>
<dbReference type="PRINTS" id="PR00344">
    <property type="entry name" value="BCTRLSENSOR"/>
</dbReference>
<dbReference type="Gene3D" id="1.10.287.130">
    <property type="match status" value="1"/>
</dbReference>
<dbReference type="Pfam" id="PF00512">
    <property type="entry name" value="HisKA"/>
    <property type="match status" value="1"/>
</dbReference>
<dbReference type="PROSITE" id="PS50109">
    <property type="entry name" value="HIS_KIN"/>
    <property type="match status" value="1"/>
</dbReference>
<comment type="caution">
    <text evidence="7">The sequence shown here is derived from an EMBL/GenBank/DDBJ whole genome shotgun (WGS) entry which is preliminary data.</text>
</comment>
<dbReference type="Proteomes" id="UP001523565">
    <property type="component" value="Unassembled WGS sequence"/>
</dbReference>
<dbReference type="SMART" id="SM00388">
    <property type="entry name" value="HisKA"/>
    <property type="match status" value="1"/>
</dbReference>
<dbReference type="PANTHER" id="PTHR43547:SF2">
    <property type="entry name" value="HYBRID SIGNAL TRANSDUCTION HISTIDINE KINASE C"/>
    <property type="match status" value="1"/>
</dbReference>
<keyword evidence="5" id="KW-0902">Two-component regulatory system</keyword>
<dbReference type="CDD" id="cd00075">
    <property type="entry name" value="HATPase"/>
    <property type="match status" value="1"/>
</dbReference>
<dbReference type="Pfam" id="PF02518">
    <property type="entry name" value="HATPase_c"/>
    <property type="match status" value="1"/>
</dbReference>
<dbReference type="SUPFAM" id="SSF47384">
    <property type="entry name" value="Homodimeric domain of signal transducing histidine kinase"/>
    <property type="match status" value="1"/>
</dbReference>
<dbReference type="InterPro" id="IPR003661">
    <property type="entry name" value="HisK_dim/P_dom"/>
</dbReference>
<dbReference type="EC" id="2.7.13.3" evidence="2"/>
<evidence type="ECO:0000313" key="8">
    <source>
        <dbReference type="Proteomes" id="UP001523565"/>
    </source>
</evidence>
<name>A0ABT1EGN7_9FIRM</name>
<dbReference type="InterPro" id="IPR036097">
    <property type="entry name" value="HisK_dim/P_sf"/>
</dbReference>
<evidence type="ECO:0000313" key="7">
    <source>
        <dbReference type="EMBL" id="MCP1109869.1"/>
    </source>
</evidence>